<dbReference type="AlphaFoldDB" id="A0A1E7F1U6"/>
<feature type="compositionally biased region" description="Basic residues" evidence="1">
    <location>
        <begin position="81"/>
        <end position="96"/>
    </location>
</feature>
<dbReference type="GO" id="GO:0003676">
    <property type="term" value="F:nucleic acid binding"/>
    <property type="evidence" value="ECO:0007669"/>
    <property type="project" value="InterPro"/>
</dbReference>
<protein>
    <submittedName>
        <fullName evidence="2">Uncharacterized protein</fullName>
    </submittedName>
</protein>
<dbReference type="KEGG" id="fcy:FRACYDRAFT_244344"/>
<dbReference type="EMBL" id="KV784365">
    <property type="protein sequence ID" value="OEU12089.1"/>
    <property type="molecule type" value="Genomic_DNA"/>
</dbReference>
<evidence type="ECO:0000256" key="1">
    <source>
        <dbReference type="SAM" id="MobiDB-lite"/>
    </source>
</evidence>
<name>A0A1E7F1U6_9STRA</name>
<reference evidence="2 3" key="1">
    <citation type="submission" date="2016-09" db="EMBL/GenBank/DDBJ databases">
        <title>Extensive genetic diversity and differential bi-allelic expression allows diatom success in the polar Southern Ocean.</title>
        <authorList>
            <consortium name="DOE Joint Genome Institute"/>
            <person name="Mock T."/>
            <person name="Otillar R.P."/>
            <person name="Strauss J."/>
            <person name="Dupont C."/>
            <person name="Frickenhaus S."/>
            <person name="Maumus F."/>
            <person name="Mcmullan M."/>
            <person name="Sanges R."/>
            <person name="Schmutz J."/>
            <person name="Toseland A."/>
            <person name="Valas R."/>
            <person name="Veluchamy A."/>
            <person name="Ward B.J."/>
            <person name="Allen A."/>
            <person name="Barry K."/>
            <person name="Falciatore A."/>
            <person name="Ferrante M."/>
            <person name="Fortunato A.E."/>
            <person name="Gloeckner G."/>
            <person name="Gruber A."/>
            <person name="Hipkin R."/>
            <person name="Janech M."/>
            <person name="Kroth P."/>
            <person name="Leese F."/>
            <person name="Lindquist E."/>
            <person name="Lyon B.R."/>
            <person name="Martin J."/>
            <person name="Mayer C."/>
            <person name="Parker M."/>
            <person name="Quesneville H."/>
            <person name="Raymond J."/>
            <person name="Uhlig C."/>
            <person name="Valentin K.U."/>
            <person name="Worden A.Z."/>
            <person name="Armbrust E.V."/>
            <person name="Bowler C."/>
            <person name="Green B."/>
            <person name="Moulton V."/>
            <person name="Van Oosterhout C."/>
            <person name="Grigoriev I."/>
        </authorList>
    </citation>
    <scope>NUCLEOTIDE SEQUENCE [LARGE SCALE GENOMIC DNA]</scope>
    <source>
        <strain evidence="2 3">CCMP1102</strain>
    </source>
</reference>
<evidence type="ECO:0000313" key="3">
    <source>
        <dbReference type="Proteomes" id="UP000095751"/>
    </source>
</evidence>
<keyword evidence="3" id="KW-1185">Reference proteome</keyword>
<sequence>MPPPPPISRDIFSMGACVRVDASTTSKGGVGFVSAVHPEERKVSVNYNENSIGITNSSPFIDEGRLHPHVYAPSDDTGTRSGRHRGSAVVSGRRRGAAVVTPPPPPRAVRKRKRPKPKNIYDTIADSHSWLSSSGPHPVLQHLQEGMENKEPGWLRRDVKKALQLPSTPDGQLKSPERRLLSKIKDTSSALTPSKTKGFNMLSNHAHAWGKSKSTIQRCDTLANPLLTASRKERTDVGKCVFTCEIKRKQVYTSLDSYKRWIRHNNPGEPYNDVDLRAAFELLTMEEKVPYGHAAVSLQMRAANAPDDIGKYLRMTNGSISWNALSEKVRDGGVSIACKDTFRKYVMSLPQSVYQSTKILPMLTSQTKTKRLDWARGFNILWYGAKLVAATVQVVLVQSDEKWFYSLVVRQFLKCIPFFGCHPVVHGVHHKNHIGKVLVFVMTAFMPTDNDFETGGQSFKLLCTRAGAMVEATRDSYKRVYRDDGTYHYPQLPDNLLRSAGQLYFKSMEITGSNEGTDKEPKFSLLKLFKEEGLPAMDALAQQLTVRTGKRIVMVKHWDNATPHMCKDLKKWMKKEFNQRGWELRNQPPNSPITNTKDSAMFPSMAKMLTAYQGLHNRSHYLQGEELWKGIQHVYNNYPLDTLSRAYMHHAQIANAIIECEGGDEFVTASRSLHCGVRSVVHPVYENEQATVPCGVEIRECLTAIDVEAKLRYKKPVVTKEYQDALNLHQDDHLYNPGDHLSYNLLEMFVQEMDGNEFDYDYYEDAFNTMVEDEDWEVFSVASRDDEEFDYDDDIVEELSFEEWYWDLD</sequence>
<dbReference type="Gene3D" id="3.30.420.10">
    <property type="entry name" value="Ribonuclease H-like superfamily/Ribonuclease H"/>
    <property type="match status" value="1"/>
</dbReference>
<feature type="compositionally biased region" description="Basic residues" evidence="1">
    <location>
        <begin position="108"/>
        <end position="117"/>
    </location>
</feature>
<organism evidence="2 3">
    <name type="scientific">Fragilariopsis cylindrus CCMP1102</name>
    <dbReference type="NCBI Taxonomy" id="635003"/>
    <lineage>
        <taxon>Eukaryota</taxon>
        <taxon>Sar</taxon>
        <taxon>Stramenopiles</taxon>
        <taxon>Ochrophyta</taxon>
        <taxon>Bacillariophyta</taxon>
        <taxon>Bacillariophyceae</taxon>
        <taxon>Bacillariophycidae</taxon>
        <taxon>Bacillariales</taxon>
        <taxon>Bacillariaceae</taxon>
        <taxon>Fragilariopsis</taxon>
    </lineage>
</organism>
<dbReference type="Proteomes" id="UP000095751">
    <property type="component" value="Unassembled WGS sequence"/>
</dbReference>
<dbReference type="OrthoDB" id="56659at2759"/>
<feature type="region of interest" description="Disordered" evidence="1">
    <location>
        <begin position="72"/>
        <end position="117"/>
    </location>
</feature>
<evidence type="ECO:0000313" key="2">
    <source>
        <dbReference type="EMBL" id="OEU12089.1"/>
    </source>
</evidence>
<dbReference type="InterPro" id="IPR036397">
    <property type="entry name" value="RNaseH_sf"/>
</dbReference>
<proteinExistence type="predicted"/>
<dbReference type="InParanoid" id="A0A1E7F1U6"/>
<accession>A0A1E7F1U6</accession>
<gene>
    <name evidence="2" type="ORF">FRACYDRAFT_244344</name>
</gene>